<keyword evidence="1" id="KW-0812">Transmembrane</keyword>
<name>A0ABV4XDT0_9CYAN</name>
<evidence type="ECO:0000313" key="3">
    <source>
        <dbReference type="Proteomes" id="UP001576774"/>
    </source>
</evidence>
<comment type="caution">
    <text evidence="2">The sequence shown here is derived from an EMBL/GenBank/DDBJ whole genome shotgun (WGS) entry which is preliminary data.</text>
</comment>
<evidence type="ECO:0000256" key="1">
    <source>
        <dbReference type="SAM" id="Phobius"/>
    </source>
</evidence>
<dbReference type="RefSeq" id="WP_413273952.1">
    <property type="nucleotide sequence ID" value="NZ_JBHFNQ010000214.1"/>
</dbReference>
<sequence>MLKVMMSHSNDPDSELAIAVFRFKVNSVWLVLSGAIFGFLFQFLKG</sequence>
<feature type="transmembrane region" description="Helical" evidence="1">
    <location>
        <begin position="27"/>
        <end position="44"/>
    </location>
</feature>
<accession>A0ABV4XDT0</accession>
<keyword evidence="1" id="KW-1133">Transmembrane helix</keyword>
<keyword evidence="3" id="KW-1185">Reference proteome</keyword>
<reference evidence="2 3" key="1">
    <citation type="submission" date="2024-09" db="EMBL/GenBank/DDBJ databases">
        <title>Floridaenema gen nov. (Aerosakkonemataceae, Aerosakkonematales ord. nov., Cyanobacteria) from benthic tropical and subtropical fresh waters, with the description of four new species.</title>
        <authorList>
            <person name="Moretto J.A."/>
            <person name="Berthold D.E."/>
            <person name="Lefler F.W."/>
            <person name="Huang I.-S."/>
            <person name="Laughinghouse H. IV."/>
        </authorList>
    </citation>
    <scope>NUCLEOTIDE SEQUENCE [LARGE SCALE GENOMIC DNA]</scope>
    <source>
        <strain evidence="2 3">BLCC-F46</strain>
    </source>
</reference>
<keyword evidence="1" id="KW-0472">Membrane</keyword>
<gene>
    <name evidence="2" type="ORF">ACE1CC_29255</name>
</gene>
<dbReference type="Proteomes" id="UP001576774">
    <property type="component" value="Unassembled WGS sequence"/>
</dbReference>
<protein>
    <submittedName>
        <fullName evidence="2">Uncharacterized protein</fullName>
    </submittedName>
</protein>
<evidence type="ECO:0000313" key="2">
    <source>
        <dbReference type="EMBL" id="MFB2880958.1"/>
    </source>
</evidence>
<dbReference type="EMBL" id="JBHFNQ010000214">
    <property type="protein sequence ID" value="MFB2880958.1"/>
    <property type="molecule type" value="Genomic_DNA"/>
</dbReference>
<organism evidence="2 3">
    <name type="scientific">Floridaenema aerugineum BLCC-F46</name>
    <dbReference type="NCBI Taxonomy" id="3153654"/>
    <lineage>
        <taxon>Bacteria</taxon>
        <taxon>Bacillati</taxon>
        <taxon>Cyanobacteriota</taxon>
        <taxon>Cyanophyceae</taxon>
        <taxon>Oscillatoriophycideae</taxon>
        <taxon>Aerosakkonematales</taxon>
        <taxon>Aerosakkonemataceae</taxon>
        <taxon>Floridanema</taxon>
        <taxon>Floridanema aerugineum</taxon>
    </lineage>
</organism>
<proteinExistence type="predicted"/>